<sequence>MVFGGGSGDLSRLTRRHGVKVGAKSLYTVEEVALAVGEVIGHGSVKSARPDERGRGVVRGEGGAGEPAGGGRHQCRREPNRLHQARGSGPEPLLAEPRTAEPRTAEPRTAEPRTAEPGAVSERPVAGAEGPEDDGATTPERRTGGVCEEVGDTGGTSVQGDEGGEQIGEMGGVSEQGKLGFR</sequence>
<dbReference type="EMBL" id="RHFK02000481">
    <property type="protein sequence ID" value="TWW53949.1"/>
    <property type="molecule type" value="Genomic_DNA"/>
</dbReference>
<evidence type="ECO:0000256" key="1">
    <source>
        <dbReference type="SAM" id="MobiDB-lite"/>
    </source>
</evidence>
<name>A0A5C6MGV9_9TELE</name>
<reference evidence="2 3" key="1">
    <citation type="submission" date="2019-04" db="EMBL/GenBank/DDBJ databases">
        <title>Chromosome genome assembly for Takifugu flavidus.</title>
        <authorList>
            <person name="Xiao S."/>
        </authorList>
    </citation>
    <scope>NUCLEOTIDE SEQUENCE [LARGE SCALE GENOMIC DNA]</scope>
    <source>
        <strain evidence="2">HTHZ2018</strain>
        <tissue evidence="2">Muscle</tissue>
    </source>
</reference>
<accession>A0A5C6MGV9</accession>
<evidence type="ECO:0000313" key="2">
    <source>
        <dbReference type="EMBL" id="TWW53949.1"/>
    </source>
</evidence>
<comment type="caution">
    <text evidence="2">The sequence shown here is derived from an EMBL/GenBank/DDBJ whole genome shotgun (WGS) entry which is preliminary data.</text>
</comment>
<protein>
    <submittedName>
        <fullName evidence="2">Uncharacterized protein</fullName>
    </submittedName>
</protein>
<dbReference type="Proteomes" id="UP000324091">
    <property type="component" value="Unassembled WGS sequence"/>
</dbReference>
<gene>
    <name evidence="2" type="ORF">D4764_0263730</name>
</gene>
<feature type="compositionally biased region" description="Basic and acidic residues" evidence="1">
    <location>
        <begin position="98"/>
        <end position="114"/>
    </location>
</feature>
<evidence type="ECO:0000313" key="3">
    <source>
        <dbReference type="Proteomes" id="UP000324091"/>
    </source>
</evidence>
<dbReference type="AlphaFoldDB" id="A0A5C6MGV9"/>
<feature type="compositionally biased region" description="Gly residues" evidence="1">
    <location>
        <begin position="57"/>
        <end position="72"/>
    </location>
</feature>
<feature type="region of interest" description="Disordered" evidence="1">
    <location>
        <begin position="44"/>
        <end position="182"/>
    </location>
</feature>
<keyword evidence="3" id="KW-1185">Reference proteome</keyword>
<organism evidence="2 3">
    <name type="scientific">Takifugu flavidus</name>
    <name type="common">sansaifugu</name>
    <dbReference type="NCBI Taxonomy" id="433684"/>
    <lineage>
        <taxon>Eukaryota</taxon>
        <taxon>Metazoa</taxon>
        <taxon>Chordata</taxon>
        <taxon>Craniata</taxon>
        <taxon>Vertebrata</taxon>
        <taxon>Euteleostomi</taxon>
        <taxon>Actinopterygii</taxon>
        <taxon>Neopterygii</taxon>
        <taxon>Teleostei</taxon>
        <taxon>Neoteleostei</taxon>
        <taxon>Acanthomorphata</taxon>
        <taxon>Eupercaria</taxon>
        <taxon>Tetraodontiformes</taxon>
        <taxon>Tetradontoidea</taxon>
        <taxon>Tetraodontidae</taxon>
        <taxon>Takifugu</taxon>
    </lineage>
</organism>
<proteinExistence type="predicted"/>